<dbReference type="RefSeq" id="WP_183352110.1">
    <property type="nucleotide sequence ID" value="NZ_JACHEO010000023.1"/>
</dbReference>
<dbReference type="GO" id="GO:0016887">
    <property type="term" value="F:ATP hydrolysis activity"/>
    <property type="evidence" value="ECO:0007669"/>
    <property type="project" value="InterPro"/>
</dbReference>
<dbReference type="PANTHER" id="PTHR24220">
    <property type="entry name" value="IMPORT ATP-BINDING PROTEIN"/>
    <property type="match status" value="1"/>
</dbReference>
<evidence type="ECO:0000313" key="5">
    <source>
        <dbReference type="Proteomes" id="UP000539642"/>
    </source>
</evidence>
<dbReference type="Pfam" id="PF00005">
    <property type="entry name" value="ABC_tran"/>
    <property type="match status" value="1"/>
</dbReference>
<evidence type="ECO:0000313" key="4">
    <source>
        <dbReference type="EMBL" id="MBB5349304.1"/>
    </source>
</evidence>
<dbReference type="PANTHER" id="PTHR24220:SF612">
    <property type="entry name" value="FE(3+) IONS IMPORT ATP-BINDING PROTEIN FBPC"/>
    <property type="match status" value="1"/>
</dbReference>
<reference evidence="4 5" key="1">
    <citation type="submission" date="2020-08" db="EMBL/GenBank/DDBJ databases">
        <title>Genomic Encyclopedia of Type Strains, Phase IV (KMG-IV): sequencing the most valuable type-strain genomes for metagenomic binning, comparative biology and taxonomic classification.</title>
        <authorList>
            <person name="Goeker M."/>
        </authorList>
    </citation>
    <scope>NUCLEOTIDE SEQUENCE [LARGE SCALE GENOMIC DNA]</scope>
    <source>
        <strain evidence="4 5">DSM 28570</strain>
    </source>
</reference>
<dbReference type="GO" id="GO:0005886">
    <property type="term" value="C:plasma membrane"/>
    <property type="evidence" value="ECO:0007669"/>
    <property type="project" value="TreeGrafter"/>
</dbReference>
<dbReference type="InterPro" id="IPR015854">
    <property type="entry name" value="ABC_transpr_LolD-like"/>
</dbReference>
<protein>
    <submittedName>
        <fullName evidence="4">Tungstate transport system ATP-binding protein</fullName>
    </submittedName>
</protein>
<keyword evidence="2 4" id="KW-0067">ATP-binding</keyword>
<feature type="domain" description="ABC transporter" evidence="3">
    <location>
        <begin position="3"/>
        <end position="236"/>
    </location>
</feature>
<dbReference type="PROSITE" id="PS50893">
    <property type="entry name" value="ABC_TRANSPORTER_2"/>
    <property type="match status" value="1"/>
</dbReference>
<dbReference type="GO" id="GO:0022857">
    <property type="term" value="F:transmembrane transporter activity"/>
    <property type="evidence" value="ECO:0007669"/>
    <property type="project" value="TreeGrafter"/>
</dbReference>
<dbReference type="SUPFAM" id="SSF52540">
    <property type="entry name" value="P-loop containing nucleoside triphosphate hydrolases"/>
    <property type="match status" value="1"/>
</dbReference>
<keyword evidence="5" id="KW-1185">Reference proteome</keyword>
<accession>A0A840V0V1</accession>
<keyword evidence="1" id="KW-0547">Nucleotide-binding</keyword>
<evidence type="ECO:0000256" key="2">
    <source>
        <dbReference type="ARBA" id="ARBA00022840"/>
    </source>
</evidence>
<proteinExistence type="predicted"/>
<evidence type="ECO:0000256" key="1">
    <source>
        <dbReference type="ARBA" id="ARBA00022741"/>
    </source>
</evidence>
<gene>
    <name evidence="4" type="ORF">HNQ81_003056</name>
</gene>
<name>A0A840V0V1_9BACT</name>
<dbReference type="SMART" id="SM00382">
    <property type="entry name" value="AAA"/>
    <property type="match status" value="1"/>
</dbReference>
<dbReference type="AlphaFoldDB" id="A0A840V0V1"/>
<dbReference type="GO" id="GO:0005524">
    <property type="term" value="F:ATP binding"/>
    <property type="evidence" value="ECO:0007669"/>
    <property type="project" value="UniProtKB-KW"/>
</dbReference>
<dbReference type="InterPro" id="IPR003439">
    <property type="entry name" value="ABC_transporter-like_ATP-bd"/>
</dbReference>
<organism evidence="4 5">
    <name type="scientific">Desulfoprunum benzoelyticum</name>
    <dbReference type="NCBI Taxonomy" id="1506996"/>
    <lineage>
        <taxon>Bacteria</taxon>
        <taxon>Pseudomonadati</taxon>
        <taxon>Thermodesulfobacteriota</taxon>
        <taxon>Desulfobulbia</taxon>
        <taxon>Desulfobulbales</taxon>
        <taxon>Desulfobulbaceae</taxon>
        <taxon>Desulfoprunum</taxon>
    </lineage>
</organism>
<evidence type="ECO:0000259" key="3">
    <source>
        <dbReference type="PROSITE" id="PS50893"/>
    </source>
</evidence>
<dbReference type="InterPro" id="IPR003593">
    <property type="entry name" value="AAA+_ATPase"/>
</dbReference>
<sequence>MLYELIGLEKILGGRKIFDIDRFSIRSGRIYSLTGPNGAGKTTLLKILAFIDRPTAGEIRFFTKSVLQVEGDLLELRRQVVMVDQSPLLFTGTVIDNVEFGLKMRKIPAAERRKRAIEALQQVGMERFDRTEAHRLSGGETKRVALARALAIRPKVLLCDEPTANVDSEHQKIILDILAAINRQDKTSIIFSTHYQSLEQQLAHFCLHLQHGHLSEHQADNVYHAELIERGQRRSSCRLAERVIISVPTRSIPAEPLFNLRIDQDKIRLAAITGDRQTEGSLVEGRVAQIREENGGVAVKLHAGIVLDLTLSPEIYADRSLRVGEIVAVVIPDEAVHCIPNSGDVRPV</sequence>
<dbReference type="EMBL" id="JACHEO010000023">
    <property type="protein sequence ID" value="MBB5349304.1"/>
    <property type="molecule type" value="Genomic_DNA"/>
</dbReference>
<comment type="caution">
    <text evidence="4">The sequence shown here is derived from an EMBL/GenBank/DDBJ whole genome shotgun (WGS) entry which is preliminary data.</text>
</comment>
<dbReference type="Proteomes" id="UP000539642">
    <property type="component" value="Unassembled WGS sequence"/>
</dbReference>
<dbReference type="InterPro" id="IPR027417">
    <property type="entry name" value="P-loop_NTPase"/>
</dbReference>
<dbReference type="Gene3D" id="3.40.50.300">
    <property type="entry name" value="P-loop containing nucleotide triphosphate hydrolases"/>
    <property type="match status" value="1"/>
</dbReference>